<dbReference type="EMBL" id="CAIE01000049">
    <property type="protein sequence ID" value="CCH22277.1"/>
    <property type="molecule type" value="Genomic_DNA"/>
</dbReference>
<organism evidence="2 3">
    <name type="scientific">Micromonospora lupini str. Lupac 08</name>
    <dbReference type="NCBI Taxonomy" id="1150864"/>
    <lineage>
        <taxon>Bacteria</taxon>
        <taxon>Bacillati</taxon>
        <taxon>Actinomycetota</taxon>
        <taxon>Actinomycetes</taxon>
        <taxon>Micromonosporales</taxon>
        <taxon>Micromonosporaceae</taxon>
        <taxon>Micromonospora</taxon>
    </lineage>
</organism>
<accession>I0LEN0</accession>
<dbReference type="AlphaFoldDB" id="I0LEN0"/>
<evidence type="ECO:0000313" key="3">
    <source>
        <dbReference type="Proteomes" id="UP000003448"/>
    </source>
</evidence>
<feature type="region of interest" description="Disordered" evidence="1">
    <location>
        <begin position="41"/>
        <end position="61"/>
    </location>
</feature>
<keyword evidence="3" id="KW-1185">Reference proteome</keyword>
<comment type="caution">
    <text evidence="2">The sequence shown here is derived from an EMBL/GenBank/DDBJ whole genome shotgun (WGS) entry which is preliminary data.</text>
</comment>
<name>I0LEN0_9ACTN</name>
<proteinExistence type="predicted"/>
<sequence>MVWKNCLCSLTGSGSTEAIMCQFPTMAAFRFHIVRFTARRDSTRGHADHGGPRGRRAADPTIRAVFVTPRRRRLGLQPRPVHDQGTTP</sequence>
<reference evidence="3" key="1">
    <citation type="journal article" date="2012" name="J. Bacteriol.">
        <title>Genome Sequence of Micromonospora lupini Lupac 08, Isolated from Root Nodules of Lupinus angustifolius.</title>
        <authorList>
            <person name="Alonso-Vega P."/>
            <person name="Normand P."/>
            <person name="Bacigalupe R."/>
            <person name="Pujic P."/>
            <person name="Lajus A."/>
            <person name="Vallenet D."/>
            <person name="Carro L."/>
            <person name="Coll P."/>
            <person name="Trujillo M.E."/>
        </authorList>
    </citation>
    <scope>NUCLEOTIDE SEQUENCE [LARGE SCALE GENOMIC DNA]</scope>
    <source>
        <strain evidence="3">Lupac 08</strain>
    </source>
</reference>
<dbReference type="STRING" id="1150864.MILUP08_40158"/>
<evidence type="ECO:0000313" key="2">
    <source>
        <dbReference type="EMBL" id="CCH22277.1"/>
    </source>
</evidence>
<gene>
    <name evidence="2" type="ORF">MILUP08_40158</name>
</gene>
<evidence type="ECO:0000256" key="1">
    <source>
        <dbReference type="SAM" id="MobiDB-lite"/>
    </source>
</evidence>
<protein>
    <submittedName>
        <fullName evidence="2">Uncharacterized protein</fullName>
    </submittedName>
</protein>
<dbReference type="Proteomes" id="UP000003448">
    <property type="component" value="Unassembled WGS sequence"/>
</dbReference>
<feature type="compositionally biased region" description="Basic and acidic residues" evidence="1">
    <location>
        <begin position="41"/>
        <end position="51"/>
    </location>
</feature>